<keyword evidence="8" id="KW-0902">Two-component regulatory system</keyword>
<feature type="domain" description="Response regulatory" evidence="11">
    <location>
        <begin position="1035"/>
        <end position="1149"/>
    </location>
</feature>
<evidence type="ECO:0000259" key="11">
    <source>
        <dbReference type="PROSITE" id="PS50110"/>
    </source>
</evidence>
<evidence type="ECO:0000256" key="9">
    <source>
        <dbReference type="ARBA" id="ARBA00023136"/>
    </source>
</evidence>
<dbReference type="GO" id="GO:0005886">
    <property type="term" value="C:plasma membrane"/>
    <property type="evidence" value="ECO:0007669"/>
    <property type="project" value="UniProtKB-SubCell"/>
</dbReference>
<keyword evidence="14" id="KW-0808">Transferase</keyword>
<dbReference type="InterPro" id="IPR011006">
    <property type="entry name" value="CheY-like_superfamily"/>
</dbReference>
<keyword evidence="5" id="KW-0547">Nucleotide-binding</keyword>
<dbReference type="Gene3D" id="3.30.565.10">
    <property type="entry name" value="Histidine kinase-like ATPase, C-terminal domain"/>
    <property type="match status" value="1"/>
</dbReference>
<dbReference type="Pfam" id="PF00989">
    <property type="entry name" value="PAS"/>
    <property type="match status" value="1"/>
</dbReference>
<dbReference type="AlphaFoldDB" id="A0A1W1CVJ9"/>
<dbReference type="InterPro" id="IPR013702">
    <property type="entry name" value="FIST_domain_N"/>
</dbReference>
<evidence type="ECO:0000256" key="3">
    <source>
        <dbReference type="ARBA" id="ARBA00022553"/>
    </source>
</evidence>
<proteinExistence type="predicted"/>
<evidence type="ECO:0000259" key="12">
    <source>
        <dbReference type="PROSITE" id="PS50112"/>
    </source>
</evidence>
<sequence length="1267" mass="143142">MKHITFLYNENRTYKKAVKEAKKNIYTERLIQIFTSQTDKKEIQKILNRVAKDFPKCQVVGTTTAGEITHAKMYDKETVISLSLFKKTKIKIQRSKTVDKRAGKALSLKLCAKDTKALIILSEGLLGEDYEGFIKGIKKVHPKVIIAGGLAGDNFALQKTYIFIGTKIYDKGVLGVSFSGDKLFASNAYNLNWHPIGKEFRVTSVKGNLLQKIDNEDAVTTFKKYLGDEIFKNNAASLPDFQLLYKEGDTVVSRTPMAREKSAIVLAAPIKKGQKFQFGFSNAASVMSGADKISAKFGKNPAEAIYIYSCIARKTLLGKSLESEFKPLESIAPTAGFFTYGEFYSTNKNNALLNCTTTVLVLSESKKSNTSRYISRKQKNLESITFDALTHFIEQTARELQENTQLLEEYKTAVDYTALVSKTDINGTITYVNDNFVKVSKYSKAELLGKDHNIVRDPSTSSFVFKKLWTTILAGKVWRGILPNRAKDGSIYYVDATIMPIIDEQNRIKEFIAIRQDITKQIEAKKRIQEKERLIKAIFDNQDSIVIYASKTKGMLNVNKKLFETFAYKSFEEFKSKNSCICDLFLEEDGYVNTKKYPNWMDDIAANKLGSQVKVKMITRDKRAHTFVIMVKKNGEDEYIINLNDITELEDAILKAYASEQAKSIFLANMSHEIRTPLNGILGFTDVLRKRDLDRDAKKYIEIIHKSGQTLLNVVNDILDFSKIESGELRLSPVEANLFAEIEAAVATFSSLFKQKHLYYYTYIDSALPKSLLCDVQRIKQVLNNLISNAVKFTPENGDVSVSVELRSVKDGIAKIHFSVRDSGIGIPEEKIKTIFEPFSQADDSISRKFGGTGLGLAISNQYVKMMGSKIELISEEGRGSNFFFDLELPIIDAHNSLEIKEHSVNICVLSAKNDLNCAINEIIFSYLKSWKYSYVEIETLDMITENTDILIVCSQLFDAKTCKNALDKYPKLQLIYIEGIDEHFSCTHEKFHFIEQPMTGSALFDKLITLINSDQKPLQTEGNTLQETLSYKGNVLVAEDNETNQMLISIMLEERGIDFTIVNNGEEAIDAARKDDFDIIFMDINMPILDGMSATKSLRASGYNKPIVSLSANVIESDKKMFLEAGVDDTLNKPIVPDALDKILTKYLRNEKKAQNVVYDEISVEKIAKSLKINNEAIVKKLLGSFYETLIQSIKEMQTNGLNRDNLHKLKGVTGNLRLNVIYNLAIKFEDEVQGWSQEENERNTQMIIEYARAILRQLDDILGEK</sequence>
<dbReference type="GO" id="GO:0005524">
    <property type="term" value="F:ATP binding"/>
    <property type="evidence" value="ECO:0007669"/>
    <property type="project" value="UniProtKB-KW"/>
</dbReference>
<dbReference type="InterPro" id="IPR019494">
    <property type="entry name" value="FIST_C"/>
</dbReference>
<dbReference type="InterPro" id="IPR000014">
    <property type="entry name" value="PAS"/>
</dbReference>
<feature type="domain" description="PAC" evidence="13">
    <location>
        <begin position="476"/>
        <end position="530"/>
    </location>
</feature>
<dbReference type="Pfam" id="PF08495">
    <property type="entry name" value="FIST"/>
    <property type="match status" value="1"/>
</dbReference>
<dbReference type="Pfam" id="PF00512">
    <property type="entry name" value="HisKA"/>
    <property type="match status" value="1"/>
</dbReference>
<dbReference type="PROSITE" id="PS50109">
    <property type="entry name" value="HIS_KIN"/>
    <property type="match status" value="1"/>
</dbReference>
<dbReference type="InterPro" id="IPR036097">
    <property type="entry name" value="HisK_dim/P_sf"/>
</dbReference>
<evidence type="ECO:0000256" key="6">
    <source>
        <dbReference type="ARBA" id="ARBA00022840"/>
    </source>
</evidence>
<dbReference type="PROSITE" id="PS50112">
    <property type="entry name" value="PAS"/>
    <property type="match status" value="1"/>
</dbReference>
<evidence type="ECO:0000313" key="14">
    <source>
        <dbReference type="EMBL" id="SFV69870.1"/>
    </source>
</evidence>
<dbReference type="InterPro" id="IPR036641">
    <property type="entry name" value="HPT_dom_sf"/>
</dbReference>
<feature type="domain" description="PAS" evidence="12">
    <location>
        <begin position="424"/>
        <end position="450"/>
    </location>
</feature>
<dbReference type="Pfam" id="PF00072">
    <property type="entry name" value="Response_reg"/>
    <property type="match status" value="1"/>
</dbReference>
<dbReference type="InterPro" id="IPR003594">
    <property type="entry name" value="HATPase_dom"/>
</dbReference>
<evidence type="ECO:0000259" key="10">
    <source>
        <dbReference type="PROSITE" id="PS50109"/>
    </source>
</evidence>
<dbReference type="SMART" id="SM00387">
    <property type="entry name" value="HATPase_c"/>
    <property type="match status" value="1"/>
</dbReference>
<dbReference type="SMART" id="SM00897">
    <property type="entry name" value="FIST"/>
    <property type="match status" value="1"/>
</dbReference>
<dbReference type="NCBIfam" id="TIGR00229">
    <property type="entry name" value="sensory_box"/>
    <property type="match status" value="1"/>
</dbReference>
<dbReference type="Pfam" id="PF10442">
    <property type="entry name" value="FIST_C"/>
    <property type="match status" value="1"/>
</dbReference>
<dbReference type="CDD" id="cd00130">
    <property type="entry name" value="PAS"/>
    <property type="match status" value="1"/>
</dbReference>
<dbReference type="PROSITE" id="PS50113">
    <property type="entry name" value="PAC"/>
    <property type="match status" value="1"/>
</dbReference>
<evidence type="ECO:0000256" key="1">
    <source>
        <dbReference type="ARBA" id="ARBA00004651"/>
    </source>
</evidence>
<comment type="subcellular location">
    <subcellularLocation>
        <location evidence="1">Cell membrane</location>
        <topology evidence="1">Multi-pass membrane protein</topology>
    </subcellularLocation>
</comment>
<name>A0A1W1CVJ9_9ZZZZ</name>
<dbReference type="Gene3D" id="1.10.287.130">
    <property type="match status" value="1"/>
</dbReference>
<dbReference type="InterPro" id="IPR000700">
    <property type="entry name" value="PAS-assoc_C"/>
</dbReference>
<dbReference type="SMART" id="SM00086">
    <property type="entry name" value="PAC"/>
    <property type="match status" value="1"/>
</dbReference>
<dbReference type="Gene3D" id="3.40.50.2300">
    <property type="match status" value="1"/>
</dbReference>
<dbReference type="SMART" id="SM00388">
    <property type="entry name" value="HisKA"/>
    <property type="match status" value="1"/>
</dbReference>
<reference evidence="14" key="1">
    <citation type="submission" date="2016-10" db="EMBL/GenBank/DDBJ databases">
        <authorList>
            <person name="de Groot N.N."/>
        </authorList>
    </citation>
    <scope>NUCLEOTIDE SEQUENCE</scope>
</reference>
<keyword evidence="3" id="KW-0597">Phosphoprotein</keyword>
<dbReference type="PANTHER" id="PTHR45339:SF1">
    <property type="entry name" value="HYBRID SIGNAL TRANSDUCTION HISTIDINE KINASE J"/>
    <property type="match status" value="1"/>
</dbReference>
<dbReference type="SUPFAM" id="SSF55785">
    <property type="entry name" value="PYP-like sensor domain (PAS domain)"/>
    <property type="match status" value="1"/>
</dbReference>
<evidence type="ECO:0000256" key="4">
    <source>
        <dbReference type="ARBA" id="ARBA00022692"/>
    </source>
</evidence>
<organism evidence="14">
    <name type="scientific">hydrothermal vent metagenome</name>
    <dbReference type="NCBI Taxonomy" id="652676"/>
    <lineage>
        <taxon>unclassified sequences</taxon>
        <taxon>metagenomes</taxon>
        <taxon>ecological metagenomes</taxon>
    </lineage>
</organism>
<keyword evidence="4" id="KW-0812">Transmembrane</keyword>
<dbReference type="SUPFAM" id="SSF55874">
    <property type="entry name" value="ATPase domain of HSP90 chaperone/DNA topoisomerase II/histidine kinase"/>
    <property type="match status" value="1"/>
</dbReference>
<dbReference type="InterPro" id="IPR013767">
    <property type="entry name" value="PAS_fold"/>
</dbReference>
<dbReference type="Gene3D" id="3.30.450.20">
    <property type="entry name" value="PAS domain"/>
    <property type="match status" value="1"/>
</dbReference>
<dbReference type="CDD" id="cd00082">
    <property type="entry name" value="HisKA"/>
    <property type="match status" value="1"/>
</dbReference>
<dbReference type="CDD" id="cd16922">
    <property type="entry name" value="HATPase_EvgS-ArcB-TorS-like"/>
    <property type="match status" value="1"/>
</dbReference>
<gene>
    <name evidence="14" type="ORF">MNB_SM-5-919</name>
</gene>
<dbReference type="InterPro" id="IPR005467">
    <property type="entry name" value="His_kinase_dom"/>
</dbReference>
<dbReference type="SUPFAM" id="SSF47226">
    <property type="entry name" value="Histidine-containing phosphotransfer domain, HPT domain"/>
    <property type="match status" value="1"/>
</dbReference>
<keyword evidence="9" id="KW-0472">Membrane</keyword>
<dbReference type="SMART" id="SM01204">
    <property type="entry name" value="FIST_C"/>
    <property type="match status" value="1"/>
</dbReference>
<dbReference type="PRINTS" id="PR00344">
    <property type="entry name" value="BCTRLSENSOR"/>
</dbReference>
<dbReference type="InterPro" id="IPR001789">
    <property type="entry name" value="Sig_transdc_resp-reg_receiver"/>
</dbReference>
<dbReference type="FunFam" id="3.30.565.10:FF:000010">
    <property type="entry name" value="Sensor histidine kinase RcsC"/>
    <property type="match status" value="1"/>
</dbReference>
<accession>A0A1W1CVJ9</accession>
<dbReference type="InterPro" id="IPR036890">
    <property type="entry name" value="HATPase_C_sf"/>
</dbReference>
<keyword evidence="14" id="KW-0418">Kinase</keyword>
<dbReference type="Pfam" id="PF02518">
    <property type="entry name" value="HATPase_c"/>
    <property type="match status" value="1"/>
</dbReference>
<dbReference type="InterPro" id="IPR003661">
    <property type="entry name" value="HisK_dim/P_dom"/>
</dbReference>
<dbReference type="InterPro" id="IPR004358">
    <property type="entry name" value="Sig_transdc_His_kin-like_C"/>
</dbReference>
<dbReference type="SUPFAM" id="SSF52172">
    <property type="entry name" value="CheY-like"/>
    <property type="match status" value="1"/>
</dbReference>
<dbReference type="PROSITE" id="PS50110">
    <property type="entry name" value="RESPONSE_REGULATORY"/>
    <property type="match status" value="1"/>
</dbReference>
<evidence type="ECO:0000256" key="2">
    <source>
        <dbReference type="ARBA" id="ARBA00022475"/>
    </source>
</evidence>
<dbReference type="InterPro" id="IPR035965">
    <property type="entry name" value="PAS-like_dom_sf"/>
</dbReference>
<feature type="domain" description="Histidine kinase" evidence="10">
    <location>
        <begin position="669"/>
        <end position="891"/>
    </location>
</feature>
<dbReference type="PANTHER" id="PTHR45339">
    <property type="entry name" value="HYBRID SIGNAL TRANSDUCTION HISTIDINE KINASE J"/>
    <property type="match status" value="1"/>
</dbReference>
<dbReference type="InterPro" id="IPR001610">
    <property type="entry name" value="PAC"/>
</dbReference>
<evidence type="ECO:0000259" key="13">
    <source>
        <dbReference type="PROSITE" id="PS50113"/>
    </source>
</evidence>
<dbReference type="SMART" id="SM00448">
    <property type="entry name" value="REC"/>
    <property type="match status" value="1"/>
</dbReference>
<dbReference type="EMBL" id="FPHH01000128">
    <property type="protein sequence ID" value="SFV69870.1"/>
    <property type="molecule type" value="Genomic_DNA"/>
</dbReference>
<protein>
    <submittedName>
        <fullName evidence="14">Multi-sensor hybrid histidine kinase</fullName>
    </submittedName>
</protein>
<keyword evidence="6" id="KW-0067">ATP-binding</keyword>
<keyword evidence="2" id="KW-1003">Cell membrane</keyword>
<dbReference type="GO" id="GO:0000155">
    <property type="term" value="F:phosphorelay sensor kinase activity"/>
    <property type="evidence" value="ECO:0007669"/>
    <property type="project" value="InterPro"/>
</dbReference>
<dbReference type="CDD" id="cd17546">
    <property type="entry name" value="REC_hyHK_CKI1_RcsC-like"/>
    <property type="match status" value="1"/>
</dbReference>
<keyword evidence="7" id="KW-1133">Transmembrane helix</keyword>
<evidence type="ECO:0000256" key="5">
    <source>
        <dbReference type="ARBA" id="ARBA00022741"/>
    </source>
</evidence>
<dbReference type="GO" id="GO:0006355">
    <property type="term" value="P:regulation of DNA-templated transcription"/>
    <property type="evidence" value="ECO:0007669"/>
    <property type="project" value="InterPro"/>
</dbReference>
<evidence type="ECO:0000256" key="8">
    <source>
        <dbReference type="ARBA" id="ARBA00023012"/>
    </source>
</evidence>
<evidence type="ECO:0000256" key="7">
    <source>
        <dbReference type="ARBA" id="ARBA00022989"/>
    </source>
</evidence>
<dbReference type="SUPFAM" id="SSF47384">
    <property type="entry name" value="Homodimeric domain of signal transducing histidine kinase"/>
    <property type="match status" value="1"/>
</dbReference>